<feature type="domain" description="C2H2-type" evidence="9">
    <location>
        <begin position="49"/>
        <end position="77"/>
    </location>
</feature>
<keyword evidence="4 7" id="KW-0863">Zinc-finger</keyword>
<dbReference type="PROSITE" id="PS50157">
    <property type="entry name" value="ZINC_FINGER_C2H2_2"/>
    <property type="match status" value="3"/>
</dbReference>
<reference evidence="10" key="2">
    <citation type="submission" date="2014-06" db="EMBL/GenBank/DDBJ databases">
        <authorList>
            <person name="Aslett M."/>
        </authorList>
    </citation>
    <scope>NUCLEOTIDE SEQUENCE</scope>
</reference>
<name>A0A068WWK7_ECHGR</name>
<dbReference type="InterPro" id="IPR050331">
    <property type="entry name" value="Zinc_finger"/>
</dbReference>
<accession>A0A068WWK7</accession>
<protein>
    <submittedName>
        <fullName evidence="10 12">Oocyte zinc finger protein XlCOF6</fullName>
    </submittedName>
</protein>
<dbReference type="PANTHER" id="PTHR16515">
    <property type="entry name" value="PR DOMAIN ZINC FINGER PROTEIN"/>
    <property type="match status" value="1"/>
</dbReference>
<keyword evidence="5" id="KW-0862">Zinc</keyword>
<dbReference type="Proteomes" id="UP000492820">
    <property type="component" value="Unassembled WGS sequence"/>
</dbReference>
<dbReference type="GO" id="GO:0005634">
    <property type="term" value="C:nucleus"/>
    <property type="evidence" value="ECO:0007669"/>
    <property type="project" value="UniProtKB-SubCell"/>
</dbReference>
<evidence type="ECO:0000256" key="6">
    <source>
        <dbReference type="ARBA" id="ARBA00023242"/>
    </source>
</evidence>
<dbReference type="AlphaFoldDB" id="A0A068WWK7"/>
<evidence type="ECO:0000256" key="2">
    <source>
        <dbReference type="ARBA" id="ARBA00022723"/>
    </source>
</evidence>
<feature type="signal peptide" evidence="8">
    <location>
        <begin position="1"/>
        <end position="16"/>
    </location>
</feature>
<dbReference type="SMART" id="SM00355">
    <property type="entry name" value="ZnF_C2H2"/>
    <property type="match status" value="3"/>
</dbReference>
<reference evidence="10 11" key="1">
    <citation type="journal article" date="2013" name="Nature">
        <title>The genomes of four tapeworm species reveal adaptations to parasitism.</title>
        <authorList>
            <person name="Tsai I.J."/>
            <person name="Zarowiecki M."/>
            <person name="Holroyd N."/>
            <person name="Garciarrubio A."/>
            <person name="Sanchez-Flores A."/>
            <person name="Brooks K.L."/>
            <person name="Tracey A."/>
            <person name="Bobes R.J."/>
            <person name="Fragoso G."/>
            <person name="Sciutto E."/>
            <person name="Aslett M."/>
            <person name="Beasley H."/>
            <person name="Bennett H.M."/>
            <person name="Cai J."/>
            <person name="Camicia F."/>
            <person name="Clark R."/>
            <person name="Cucher M."/>
            <person name="De Silva N."/>
            <person name="Day T.A."/>
            <person name="Deplazes P."/>
            <person name="Estrada K."/>
            <person name="Fernandez C."/>
            <person name="Holland P.W."/>
            <person name="Hou J."/>
            <person name="Hu S."/>
            <person name="Huckvale T."/>
            <person name="Hung S.S."/>
            <person name="Kamenetzky L."/>
            <person name="Keane J.A."/>
            <person name="Kiss F."/>
            <person name="Koziol U."/>
            <person name="Lambert O."/>
            <person name="Liu K."/>
            <person name="Luo X."/>
            <person name="Luo Y."/>
            <person name="Macchiaroli N."/>
            <person name="Nichol S."/>
            <person name="Paps J."/>
            <person name="Parkinson J."/>
            <person name="Pouchkina-Stantcheva N."/>
            <person name="Riddiford N."/>
            <person name="Rosenzvit M."/>
            <person name="Salinas G."/>
            <person name="Wasmuth J.D."/>
            <person name="Zamanian M."/>
            <person name="Zheng Y."/>
            <person name="Cai X."/>
            <person name="Soberon X."/>
            <person name="Olson P.D."/>
            <person name="Laclette J.P."/>
            <person name="Brehm K."/>
            <person name="Berriman M."/>
            <person name="Garciarrubio A."/>
            <person name="Bobes R.J."/>
            <person name="Fragoso G."/>
            <person name="Sanchez-Flores A."/>
            <person name="Estrada K."/>
            <person name="Cevallos M.A."/>
            <person name="Morett E."/>
            <person name="Gonzalez V."/>
            <person name="Portillo T."/>
            <person name="Ochoa-Leyva A."/>
            <person name="Jose M.V."/>
            <person name="Sciutto E."/>
            <person name="Landa A."/>
            <person name="Jimenez L."/>
            <person name="Valdes V."/>
            <person name="Carrero J.C."/>
            <person name="Larralde C."/>
            <person name="Morales-Montor J."/>
            <person name="Limon-Lason J."/>
            <person name="Soberon X."/>
            <person name="Laclette J.P."/>
        </authorList>
    </citation>
    <scope>NUCLEOTIDE SEQUENCE [LARGE SCALE GENOMIC DNA]</scope>
</reference>
<dbReference type="WBParaSite" id="EgrG_002000300">
    <property type="protein sequence ID" value="EgrG_002000300"/>
    <property type="gene ID" value="EgrG_002000300"/>
</dbReference>
<dbReference type="GO" id="GO:0008270">
    <property type="term" value="F:zinc ion binding"/>
    <property type="evidence" value="ECO:0007669"/>
    <property type="project" value="UniProtKB-KW"/>
</dbReference>
<dbReference type="InterPro" id="IPR036236">
    <property type="entry name" value="Znf_C2H2_sf"/>
</dbReference>
<gene>
    <name evidence="10" type="ORF">EgrG_002000300</name>
</gene>
<evidence type="ECO:0000313" key="10">
    <source>
        <dbReference type="EMBL" id="CDS24530.1"/>
    </source>
</evidence>
<dbReference type="Gene3D" id="3.30.160.60">
    <property type="entry name" value="Classic Zinc Finger"/>
    <property type="match status" value="3"/>
</dbReference>
<dbReference type="FunFam" id="3.30.160.60:FF:000110">
    <property type="entry name" value="Zinc finger protein-like"/>
    <property type="match status" value="2"/>
</dbReference>
<sequence>MSRHALLCITFTLILGRRPFSCENCGKAFSSRGDLDRHISAVHEKKRPFTCEICGASFTQRCNLNAHISVVHERREPFTCQMCSKAFSSRAGLNAHISTLHKSEFTNSSTIFLVDFWVHTYYYSMVLRIFLLCSTFPRRGQCKFRV</sequence>
<dbReference type="OrthoDB" id="6591996at2759"/>
<evidence type="ECO:0000256" key="5">
    <source>
        <dbReference type="ARBA" id="ARBA00022833"/>
    </source>
</evidence>
<keyword evidence="6" id="KW-0539">Nucleus</keyword>
<dbReference type="Pfam" id="PF00096">
    <property type="entry name" value="zf-C2H2"/>
    <property type="match status" value="3"/>
</dbReference>
<dbReference type="EMBL" id="LK028608">
    <property type="protein sequence ID" value="CDS24530.1"/>
    <property type="molecule type" value="Genomic_DNA"/>
</dbReference>
<proteinExistence type="predicted"/>
<evidence type="ECO:0000313" key="11">
    <source>
        <dbReference type="Proteomes" id="UP000492820"/>
    </source>
</evidence>
<reference evidence="12" key="3">
    <citation type="submission" date="2020-10" db="UniProtKB">
        <authorList>
            <consortium name="WormBaseParasite"/>
        </authorList>
    </citation>
    <scope>IDENTIFICATION</scope>
</reference>
<keyword evidence="2" id="KW-0479">Metal-binding</keyword>
<evidence type="ECO:0000256" key="8">
    <source>
        <dbReference type="SAM" id="SignalP"/>
    </source>
</evidence>
<dbReference type="InterPro" id="IPR013087">
    <property type="entry name" value="Znf_C2H2_type"/>
</dbReference>
<evidence type="ECO:0000256" key="1">
    <source>
        <dbReference type="ARBA" id="ARBA00004123"/>
    </source>
</evidence>
<dbReference type="PANTHER" id="PTHR16515:SF49">
    <property type="entry name" value="GASTRULA ZINC FINGER PROTEIN XLCGF49.1-LIKE-RELATED"/>
    <property type="match status" value="1"/>
</dbReference>
<evidence type="ECO:0000313" key="12">
    <source>
        <dbReference type="WBParaSite" id="EgrG_002000300"/>
    </source>
</evidence>
<keyword evidence="3" id="KW-0677">Repeat</keyword>
<feature type="domain" description="C2H2-type" evidence="9">
    <location>
        <begin position="20"/>
        <end position="48"/>
    </location>
</feature>
<dbReference type="GO" id="GO:0010468">
    <property type="term" value="P:regulation of gene expression"/>
    <property type="evidence" value="ECO:0007669"/>
    <property type="project" value="TreeGrafter"/>
</dbReference>
<evidence type="ECO:0000259" key="9">
    <source>
        <dbReference type="PROSITE" id="PS50157"/>
    </source>
</evidence>
<feature type="chain" id="PRO_5035983498" evidence="8">
    <location>
        <begin position="17"/>
        <end position="146"/>
    </location>
</feature>
<keyword evidence="8" id="KW-0732">Signal</keyword>
<organism evidence="10">
    <name type="scientific">Echinococcus granulosus</name>
    <name type="common">Hydatid tapeworm</name>
    <dbReference type="NCBI Taxonomy" id="6210"/>
    <lineage>
        <taxon>Eukaryota</taxon>
        <taxon>Metazoa</taxon>
        <taxon>Spiralia</taxon>
        <taxon>Lophotrochozoa</taxon>
        <taxon>Platyhelminthes</taxon>
        <taxon>Cestoda</taxon>
        <taxon>Eucestoda</taxon>
        <taxon>Cyclophyllidea</taxon>
        <taxon>Taeniidae</taxon>
        <taxon>Echinococcus</taxon>
        <taxon>Echinococcus granulosus group</taxon>
    </lineage>
</organism>
<dbReference type="SUPFAM" id="SSF57667">
    <property type="entry name" value="beta-beta-alpha zinc fingers"/>
    <property type="match status" value="2"/>
</dbReference>
<evidence type="ECO:0000256" key="7">
    <source>
        <dbReference type="PROSITE-ProRule" id="PRU00042"/>
    </source>
</evidence>
<feature type="domain" description="C2H2-type" evidence="9">
    <location>
        <begin position="78"/>
        <end position="106"/>
    </location>
</feature>
<evidence type="ECO:0000256" key="3">
    <source>
        <dbReference type="ARBA" id="ARBA00022737"/>
    </source>
</evidence>
<dbReference type="PROSITE" id="PS00028">
    <property type="entry name" value="ZINC_FINGER_C2H2_1"/>
    <property type="match status" value="3"/>
</dbReference>
<comment type="subcellular location">
    <subcellularLocation>
        <location evidence="1">Nucleus</location>
    </subcellularLocation>
</comment>
<evidence type="ECO:0000256" key="4">
    <source>
        <dbReference type="ARBA" id="ARBA00022771"/>
    </source>
</evidence>